<dbReference type="EMBL" id="CP002056">
    <property type="protein sequence ID" value="ADI30368.1"/>
    <property type="molecule type" value="Genomic_DNA"/>
</dbReference>
<dbReference type="GO" id="GO:0016020">
    <property type="term" value="C:membrane"/>
    <property type="evidence" value="ECO:0007669"/>
    <property type="project" value="UniProtKB-SubCell"/>
</dbReference>
<dbReference type="RefSeq" id="WP_013148680.1">
    <property type="nucleotide sequence ID" value="NC_014207.1"/>
</dbReference>
<dbReference type="OrthoDB" id="5797290at2"/>
<feature type="transmembrane region" description="Helical" evidence="5">
    <location>
        <begin position="125"/>
        <end position="146"/>
    </location>
</feature>
<feature type="transmembrane region" description="Helical" evidence="5">
    <location>
        <begin position="81"/>
        <end position="105"/>
    </location>
</feature>
<evidence type="ECO:0000256" key="3">
    <source>
        <dbReference type="ARBA" id="ARBA00022989"/>
    </source>
</evidence>
<reference evidence="7 8" key="2">
    <citation type="journal article" date="2011" name="J. Bacteriol.">
        <title>Genomes of three methylotrophs from a single niche uncover genetic and metabolic divergence of Methylophilaceae.</title>
        <authorList>
            <person name="Lapidus A."/>
            <person name="Clum A."/>
            <person name="Labutti K."/>
            <person name="Kaluzhnaya M.G."/>
            <person name="Lim S."/>
            <person name="Beck D.A."/>
            <person name="Glavina Del Rio T."/>
            <person name="Nolan M."/>
            <person name="Mavromatis K."/>
            <person name="Huntemann M."/>
            <person name="Lucas S."/>
            <person name="Lidstrom M.E."/>
            <person name="Ivanova N."/>
            <person name="Chistoserdova L."/>
        </authorList>
    </citation>
    <scope>NUCLEOTIDE SEQUENCE [LARGE SCALE GENOMIC DNA]</scope>
    <source>
        <strain evidence="7 8">301</strain>
    </source>
</reference>
<keyword evidence="3 5" id="KW-1133">Transmembrane helix</keyword>
<gene>
    <name evidence="7" type="ordered locus">M301_1996</name>
</gene>
<reference evidence="8" key="1">
    <citation type="submission" date="2010-05" db="EMBL/GenBank/DDBJ databases">
        <title>Complete sequence of Methylotenera sp. 301.</title>
        <authorList>
            <person name="Lucas S."/>
            <person name="Copeland A."/>
            <person name="Lapidus A."/>
            <person name="Cheng J.-F."/>
            <person name="Bruce D."/>
            <person name="Goodwin L."/>
            <person name="Pitluck S."/>
            <person name="Clum A."/>
            <person name="Land M."/>
            <person name="Hauser L."/>
            <person name="Kyrpides N."/>
            <person name="Ivanova N."/>
            <person name="Chistoservova L."/>
            <person name="Kalyuzhnaya M."/>
            <person name="Woyke T."/>
        </authorList>
    </citation>
    <scope>NUCLEOTIDE SEQUENCE [LARGE SCALE GENOMIC DNA]</scope>
    <source>
        <strain evidence="8">301</strain>
    </source>
</reference>
<evidence type="ECO:0000313" key="7">
    <source>
        <dbReference type="EMBL" id="ADI30368.1"/>
    </source>
</evidence>
<keyword evidence="2 5" id="KW-0812">Transmembrane</keyword>
<dbReference type="KEGG" id="meh:M301_1996"/>
<name>D7DK07_METV0</name>
<dbReference type="STRING" id="666681.M301_1996"/>
<dbReference type="Proteomes" id="UP000000383">
    <property type="component" value="Chromosome"/>
</dbReference>
<comment type="subcellular location">
    <subcellularLocation>
        <location evidence="1">Membrane</location>
    </subcellularLocation>
</comment>
<dbReference type="Pfam" id="PF13664">
    <property type="entry name" value="DUF4149"/>
    <property type="match status" value="1"/>
</dbReference>
<evidence type="ECO:0000256" key="1">
    <source>
        <dbReference type="ARBA" id="ARBA00004370"/>
    </source>
</evidence>
<feature type="transmembrane region" description="Helical" evidence="5">
    <location>
        <begin position="51"/>
        <end position="69"/>
    </location>
</feature>
<feature type="transmembrane region" description="Helical" evidence="5">
    <location>
        <begin position="12"/>
        <end position="31"/>
    </location>
</feature>
<feature type="domain" description="TMEM205-like" evidence="6">
    <location>
        <begin position="13"/>
        <end position="109"/>
    </location>
</feature>
<protein>
    <recommendedName>
        <fullName evidence="6">TMEM205-like domain-containing protein</fullName>
    </recommendedName>
</protein>
<keyword evidence="8" id="KW-1185">Reference proteome</keyword>
<dbReference type="HOGENOM" id="CLU_136732_1_1_4"/>
<evidence type="ECO:0000259" key="6">
    <source>
        <dbReference type="Pfam" id="PF13664"/>
    </source>
</evidence>
<evidence type="ECO:0000256" key="2">
    <source>
        <dbReference type="ARBA" id="ARBA00022692"/>
    </source>
</evidence>
<evidence type="ECO:0000256" key="4">
    <source>
        <dbReference type="ARBA" id="ARBA00023136"/>
    </source>
</evidence>
<evidence type="ECO:0000313" key="8">
    <source>
        <dbReference type="Proteomes" id="UP000000383"/>
    </source>
</evidence>
<dbReference type="eggNOG" id="ENOG5031AKJ">
    <property type="taxonomic scope" value="Bacteria"/>
</dbReference>
<dbReference type="InterPro" id="IPR025423">
    <property type="entry name" value="TMEM205-like"/>
</dbReference>
<sequence length="148" mass="16628" precursor="true">MTNHWLDKFSLILITFWVGALWTTGAVAYSLFHTLEDHQLAGQLAGQFFTYVSYLGLFSAFYLLIHRLLGHGTQALKQSYFWALFVMLLLVLAGHFGIQPILAQLKADAFPADVMQSVFANRFKAWHGVASIAYVVQCLLGFVVVVKK</sequence>
<keyword evidence="4 5" id="KW-0472">Membrane</keyword>
<dbReference type="AlphaFoldDB" id="D7DK07"/>
<accession>D7DK07</accession>
<evidence type="ECO:0000256" key="5">
    <source>
        <dbReference type="SAM" id="Phobius"/>
    </source>
</evidence>
<proteinExistence type="predicted"/>
<organism evidence="7 8">
    <name type="scientific">Methylotenera versatilis (strain 301)</name>
    <dbReference type="NCBI Taxonomy" id="666681"/>
    <lineage>
        <taxon>Bacteria</taxon>
        <taxon>Pseudomonadati</taxon>
        <taxon>Pseudomonadota</taxon>
        <taxon>Betaproteobacteria</taxon>
        <taxon>Nitrosomonadales</taxon>
        <taxon>Methylophilaceae</taxon>
        <taxon>Methylotenera</taxon>
    </lineage>
</organism>